<reference evidence="2" key="1">
    <citation type="submission" date="2021-01" db="EMBL/GenBank/DDBJ databases">
        <authorList>
            <consortium name="Genoscope - CEA"/>
            <person name="William W."/>
        </authorList>
    </citation>
    <scope>NUCLEOTIDE SEQUENCE</scope>
</reference>
<dbReference type="AlphaFoldDB" id="A0A816TXQ1"/>
<sequence>MLLRRSSVSFSLSRSVRLSGARRSCHRFQAMLVCCGFSAAGAPYFLYLITKQTKRKEQNEGVDHMRVKKGRSLPLIRVAL</sequence>
<feature type="transmembrane region" description="Helical" evidence="1">
    <location>
        <begin position="28"/>
        <end position="49"/>
    </location>
</feature>
<protein>
    <submittedName>
        <fullName evidence="2">(rape) hypothetical protein</fullName>
    </submittedName>
</protein>
<proteinExistence type="predicted"/>
<accession>A0A816TXQ1</accession>
<gene>
    <name evidence="2" type="ORF">DARMORV10_A05P37970.1</name>
</gene>
<dbReference type="Proteomes" id="UP001295469">
    <property type="component" value="Chromosome A05"/>
</dbReference>
<keyword evidence="1" id="KW-0812">Transmembrane</keyword>
<keyword evidence="1" id="KW-1133">Transmembrane helix</keyword>
<evidence type="ECO:0000313" key="2">
    <source>
        <dbReference type="EMBL" id="CAF2102127.1"/>
    </source>
</evidence>
<name>A0A816TXQ1_BRANA</name>
<dbReference type="EMBL" id="HG994359">
    <property type="protein sequence ID" value="CAF2102127.1"/>
    <property type="molecule type" value="Genomic_DNA"/>
</dbReference>
<organism evidence="2">
    <name type="scientific">Brassica napus</name>
    <name type="common">Rape</name>
    <dbReference type="NCBI Taxonomy" id="3708"/>
    <lineage>
        <taxon>Eukaryota</taxon>
        <taxon>Viridiplantae</taxon>
        <taxon>Streptophyta</taxon>
        <taxon>Embryophyta</taxon>
        <taxon>Tracheophyta</taxon>
        <taxon>Spermatophyta</taxon>
        <taxon>Magnoliopsida</taxon>
        <taxon>eudicotyledons</taxon>
        <taxon>Gunneridae</taxon>
        <taxon>Pentapetalae</taxon>
        <taxon>rosids</taxon>
        <taxon>malvids</taxon>
        <taxon>Brassicales</taxon>
        <taxon>Brassicaceae</taxon>
        <taxon>Brassiceae</taxon>
        <taxon>Brassica</taxon>
    </lineage>
</organism>
<evidence type="ECO:0000256" key="1">
    <source>
        <dbReference type="SAM" id="Phobius"/>
    </source>
</evidence>
<keyword evidence="1" id="KW-0472">Membrane</keyword>